<accession>A0AAD5QUG1</accession>
<dbReference type="EMBL" id="JAHQIW010003705">
    <property type="protein sequence ID" value="KAJ1359801.1"/>
    <property type="molecule type" value="Genomic_DNA"/>
</dbReference>
<keyword evidence="3" id="KW-1185">Reference proteome</keyword>
<name>A0AAD5QUG1_PARTN</name>
<organism evidence="2 3">
    <name type="scientific">Parelaphostrongylus tenuis</name>
    <name type="common">Meningeal worm</name>
    <dbReference type="NCBI Taxonomy" id="148309"/>
    <lineage>
        <taxon>Eukaryota</taxon>
        <taxon>Metazoa</taxon>
        <taxon>Ecdysozoa</taxon>
        <taxon>Nematoda</taxon>
        <taxon>Chromadorea</taxon>
        <taxon>Rhabditida</taxon>
        <taxon>Rhabditina</taxon>
        <taxon>Rhabditomorpha</taxon>
        <taxon>Strongyloidea</taxon>
        <taxon>Metastrongylidae</taxon>
        <taxon>Parelaphostrongylus</taxon>
    </lineage>
</organism>
<evidence type="ECO:0000313" key="3">
    <source>
        <dbReference type="Proteomes" id="UP001196413"/>
    </source>
</evidence>
<dbReference type="Proteomes" id="UP001196413">
    <property type="component" value="Unassembled WGS sequence"/>
</dbReference>
<protein>
    <submittedName>
        <fullName evidence="2">Uncharacterized protein</fullName>
    </submittedName>
</protein>
<evidence type="ECO:0000256" key="1">
    <source>
        <dbReference type="SAM" id="MobiDB-lite"/>
    </source>
</evidence>
<sequence length="193" mass="21587">MTALNFEEVAKQPFGTYCSSQNENQDDPSGSKIGRATVSILRQLQGGRYSHAKSKGHLKCSEIFVVLYNTKRKLNTKSASNLHSKSDDDNHQDLINTPLSLPAEEASRKGYIVLLQDELHQAKIDIETQINAVQTALDNYNIAADRVDSNTPLLEQIQTRVEANTEKAIDLIDRATVHQTKLLKLLDKLERTT</sequence>
<feature type="region of interest" description="Disordered" evidence="1">
    <location>
        <begin position="78"/>
        <end position="100"/>
    </location>
</feature>
<evidence type="ECO:0000313" key="2">
    <source>
        <dbReference type="EMBL" id="KAJ1359801.1"/>
    </source>
</evidence>
<dbReference type="AlphaFoldDB" id="A0AAD5QUG1"/>
<comment type="caution">
    <text evidence="2">The sequence shown here is derived from an EMBL/GenBank/DDBJ whole genome shotgun (WGS) entry which is preliminary data.</text>
</comment>
<reference evidence="2" key="1">
    <citation type="submission" date="2021-06" db="EMBL/GenBank/DDBJ databases">
        <title>Parelaphostrongylus tenuis whole genome reference sequence.</title>
        <authorList>
            <person name="Garwood T.J."/>
            <person name="Larsen P.A."/>
            <person name="Fountain-Jones N.M."/>
            <person name="Garbe J.R."/>
            <person name="Macchietto M.G."/>
            <person name="Kania S.A."/>
            <person name="Gerhold R.W."/>
            <person name="Richards J.E."/>
            <person name="Wolf T.M."/>
        </authorList>
    </citation>
    <scope>NUCLEOTIDE SEQUENCE</scope>
    <source>
        <strain evidence="2">MNPRO001-30</strain>
        <tissue evidence="2">Meninges</tissue>
    </source>
</reference>
<gene>
    <name evidence="2" type="ORF">KIN20_018602</name>
</gene>
<proteinExistence type="predicted"/>